<keyword evidence="3" id="KW-0560">Oxidoreductase</keyword>
<dbReference type="OrthoDB" id="9777740at2"/>
<evidence type="ECO:0000256" key="3">
    <source>
        <dbReference type="ARBA" id="ARBA00023002"/>
    </source>
</evidence>
<evidence type="ECO:0000313" key="7">
    <source>
        <dbReference type="Proteomes" id="UP000242205"/>
    </source>
</evidence>
<dbReference type="KEGG" id="atw:C0099_05500"/>
<keyword evidence="5" id="KW-0411">Iron-sulfur</keyword>
<evidence type="ECO:0000256" key="5">
    <source>
        <dbReference type="ARBA" id="ARBA00023014"/>
    </source>
</evidence>
<evidence type="ECO:0000256" key="2">
    <source>
        <dbReference type="ARBA" id="ARBA00022723"/>
    </source>
</evidence>
<accession>A0A2I6S5B8</accession>
<evidence type="ECO:0000256" key="1">
    <source>
        <dbReference type="ARBA" id="ARBA00022485"/>
    </source>
</evidence>
<sequence length="145" mass="15576">MLVVGGGSAGIAAAISAARNGAKVMPVERYGFLGGTLTTVTLDSICGFFTVTEDEVIPIVLGLAHETVDRLRERGGALPPRRWLWTASVLYDPITLKLVANEMAEAAGVELVYHCLAVGVVRDDSRICGVVFEGKNWRWPASHRP</sequence>
<dbReference type="Gene3D" id="3.50.50.60">
    <property type="entry name" value="FAD/NAD(P)-binding domain"/>
    <property type="match status" value="1"/>
</dbReference>
<dbReference type="EMBL" id="CP025682">
    <property type="protein sequence ID" value="AUN94443.1"/>
    <property type="molecule type" value="Genomic_DNA"/>
</dbReference>
<dbReference type="AlphaFoldDB" id="A0A2I6S5B8"/>
<dbReference type="SUPFAM" id="SSF51905">
    <property type="entry name" value="FAD/NAD(P)-binding domain"/>
    <property type="match status" value="1"/>
</dbReference>
<dbReference type="RefSeq" id="WP_102246513.1">
    <property type="nucleotide sequence ID" value="NZ_CP025682.1"/>
</dbReference>
<dbReference type="Proteomes" id="UP000242205">
    <property type="component" value="Chromosome"/>
</dbReference>
<protein>
    <recommendedName>
        <fullName evidence="8">FAD-dependent oxidoreductase</fullName>
    </recommendedName>
</protein>
<dbReference type="GO" id="GO:0051539">
    <property type="term" value="F:4 iron, 4 sulfur cluster binding"/>
    <property type="evidence" value="ECO:0007669"/>
    <property type="project" value="UniProtKB-KW"/>
</dbReference>
<gene>
    <name evidence="6" type="ORF">C0099_05500</name>
</gene>
<name>A0A2I6S5B8_9RHOO</name>
<evidence type="ECO:0000313" key="6">
    <source>
        <dbReference type="EMBL" id="AUN94443.1"/>
    </source>
</evidence>
<evidence type="ECO:0008006" key="8">
    <source>
        <dbReference type="Google" id="ProtNLM"/>
    </source>
</evidence>
<dbReference type="InterPro" id="IPR036188">
    <property type="entry name" value="FAD/NAD-bd_sf"/>
</dbReference>
<proteinExistence type="predicted"/>
<keyword evidence="4" id="KW-0408">Iron</keyword>
<reference evidence="6 7" key="1">
    <citation type="submission" date="2018-01" db="EMBL/GenBank/DDBJ databases">
        <authorList>
            <person name="Fu G.-Y."/>
        </authorList>
    </citation>
    <scope>NUCLEOTIDE SEQUENCE [LARGE SCALE GENOMIC DNA]</scope>
    <source>
        <strain evidence="6 7">SY39</strain>
    </source>
</reference>
<dbReference type="PANTHER" id="PTHR43498">
    <property type="entry name" value="FERREDOXIN:COB-COM HETERODISULFIDE REDUCTASE SUBUNIT A"/>
    <property type="match status" value="1"/>
</dbReference>
<evidence type="ECO:0000256" key="4">
    <source>
        <dbReference type="ARBA" id="ARBA00023004"/>
    </source>
</evidence>
<organism evidence="6 7">
    <name type="scientific">Pseudazoarcus pumilus</name>
    <dbReference type="NCBI Taxonomy" id="2067960"/>
    <lineage>
        <taxon>Bacteria</taxon>
        <taxon>Pseudomonadati</taxon>
        <taxon>Pseudomonadota</taxon>
        <taxon>Betaproteobacteria</taxon>
        <taxon>Rhodocyclales</taxon>
        <taxon>Zoogloeaceae</taxon>
        <taxon>Pseudazoarcus</taxon>
    </lineage>
</organism>
<dbReference type="GO" id="GO:0046872">
    <property type="term" value="F:metal ion binding"/>
    <property type="evidence" value="ECO:0007669"/>
    <property type="project" value="UniProtKB-KW"/>
</dbReference>
<keyword evidence="7" id="KW-1185">Reference proteome</keyword>
<dbReference type="PANTHER" id="PTHR43498:SF1">
    <property type="entry name" value="COB--COM HETERODISULFIDE REDUCTASE IRON-SULFUR SUBUNIT A"/>
    <property type="match status" value="1"/>
</dbReference>
<keyword evidence="1" id="KW-0004">4Fe-4S</keyword>
<dbReference type="Pfam" id="PF12831">
    <property type="entry name" value="FAD_oxidored"/>
    <property type="match status" value="1"/>
</dbReference>
<dbReference type="GO" id="GO:0016491">
    <property type="term" value="F:oxidoreductase activity"/>
    <property type="evidence" value="ECO:0007669"/>
    <property type="project" value="UniProtKB-KW"/>
</dbReference>
<keyword evidence="2" id="KW-0479">Metal-binding</keyword>
<dbReference type="InterPro" id="IPR039650">
    <property type="entry name" value="HdrA-like"/>
</dbReference>